<evidence type="ECO:0000256" key="1">
    <source>
        <dbReference type="SAM" id="MobiDB-lite"/>
    </source>
</evidence>
<evidence type="ECO:0000313" key="2">
    <source>
        <dbReference type="EMBL" id="GHG60454.1"/>
    </source>
</evidence>
<accession>A0A919KDR1</accession>
<name>A0A919KDR1_9ACTN</name>
<dbReference type="EMBL" id="BNBF01000016">
    <property type="protein sequence ID" value="GHG60454.1"/>
    <property type="molecule type" value="Genomic_DNA"/>
</dbReference>
<organism evidence="2 3">
    <name type="scientific">Streptomyces capoamus</name>
    <dbReference type="NCBI Taxonomy" id="68183"/>
    <lineage>
        <taxon>Bacteria</taxon>
        <taxon>Bacillati</taxon>
        <taxon>Actinomycetota</taxon>
        <taxon>Actinomycetes</taxon>
        <taxon>Kitasatosporales</taxon>
        <taxon>Streptomycetaceae</taxon>
        <taxon>Streptomyces</taxon>
    </lineage>
</organism>
<feature type="region of interest" description="Disordered" evidence="1">
    <location>
        <begin position="1"/>
        <end position="100"/>
    </location>
</feature>
<sequence length="120" mass="12411">MDRGGAPGVSPPQPPRRPGASVVRIIGPDQGQSGQLAEGAYGGPAPGGRAADGGIRPGPVAGLFSSARFADESPGHTRGRRSGRGPVRARDRAKWLDSDAKAPAQYAPFNFWGLLERDSP</sequence>
<dbReference type="Proteomes" id="UP000619355">
    <property type="component" value="Unassembled WGS sequence"/>
</dbReference>
<keyword evidence="3" id="KW-1185">Reference proteome</keyword>
<protein>
    <submittedName>
        <fullName evidence="2">Uncharacterized protein</fullName>
    </submittedName>
</protein>
<feature type="compositionally biased region" description="Basic and acidic residues" evidence="1">
    <location>
        <begin position="88"/>
        <end position="100"/>
    </location>
</feature>
<feature type="compositionally biased region" description="Low complexity" evidence="1">
    <location>
        <begin position="47"/>
        <end position="59"/>
    </location>
</feature>
<comment type="caution">
    <text evidence="2">The sequence shown here is derived from an EMBL/GenBank/DDBJ whole genome shotgun (WGS) entry which is preliminary data.</text>
</comment>
<proteinExistence type="predicted"/>
<reference evidence="3" key="1">
    <citation type="journal article" date="2019" name="Int. J. Syst. Evol. Microbiol.">
        <title>The Global Catalogue of Microorganisms (GCM) 10K type strain sequencing project: providing services to taxonomists for standard genome sequencing and annotation.</title>
        <authorList>
            <consortium name="The Broad Institute Genomics Platform"/>
            <consortium name="The Broad Institute Genome Sequencing Center for Infectious Disease"/>
            <person name="Wu L."/>
            <person name="Ma J."/>
        </authorList>
    </citation>
    <scope>NUCLEOTIDE SEQUENCE [LARGE SCALE GENOMIC DNA]</scope>
    <source>
        <strain evidence="3">JCM 4253</strain>
    </source>
</reference>
<dbReference type="AlphaFoldDB" id="A0A919KDR1"/>
<evidence type="ECO:0000313" key="3">
    <source>
        <dbReference type="Proteomes" id="UP000619355"/>
    </source>
</evidence>
<gene>
    <name evidence="2" type="ORF">GCM10018980_48910</name>
</gene>